<protein>
    <submittedName>
        <fullName evidence="4">EF-hand domain-containing protein</fullName>
    </submittedName>
</protein>
<dbReference type="AlphaFoldDB" id="A0AAJ5X672"/>
<dbReference type="InterPro" id="IPR018247">
    <property type="entry name" value="EF_Hand_1_Ca_BS"/>
</dbReference>
<feature type="domain" description="EF-hand" evidence="3">
    <location>
        <begin position="40"/>
        <end position="75"/>
    </location>
</feature>
<feature type="chain" id="PRO_5042502432" evidence="2">
    <location>
        <begin position="25"/>
        <end position="148"/>
    </location>
</feature>
<dbReference type="PROSITE" id="PS00018">
    <property type="entry name" value="EF_HAND_1"/>
    <property type="match status" value="1"/>
</dbReference>
<organism evidence="4 5">
    <name type="scientific">Candidatus Andeanibacterium colombiense</name>
    <dbReference type="NCBI Taxonomy" id="3121345"/>
    <lineage>
        <taxon>Bacteria</taxon>
        <taxon>Pseudomonadati</taxon>
        <taxon>Pseudomonadota</taxon>
        <taxon>Alphaproteobacteria</taxon>
        <taxon>Sphingomonadales</taxon>
        <taxon>Sphingomonadaceae</taxon>
        <taxon>Candidatus Andeanibacterium</taxon>
    </lineage>
</organism>
<dbReference type="Pfam" id="PF13202">
    <property type="entry name" value="EF-hand_5"/>
    <property type="match status" value="1"/>
</dbReference>
<evidence type="ECO:0000259" key="3">
    <source>
        <dbReference type="PROSITE" id="PS50222"/>
    </source>
</evidence>
<evidence type="ECO:0000256" key="2">
    <source>
        <dbReference type="SAM" id="SignalP"/>
    </source>
</evidence>
<dbReference type="Pfam" id="PF13499">
    <property type="entry name" value="EF-hand_7"/>
    <property type="match status" value="1"/>
</dbReference>
<sequence length="148" mass="15039">MRKKIPLTLALCAATLGGAAAAHAAPDAGPQRGGPVSRAESLARADRMFDMLDTDRDGTLSPAELAAAASRGPGGPPPAGFRGSGPGGGPDMLAKADSNKDGALSRAEFEASTLARFDATDANHDGTVTPDERRAAMEERRAERAAGE</sequence>
<gene>
    <name evidence="4" type="ORF">P0Y56_09605</name>
</gene>
<feature type="compositionally biased region" description="Basic and acidic residues" evidence="1">
    <location>
        <begin position="41"/>
        <end position="58"/>
    </location>
</feature>
<dbReference type="PROSITE" id="PS50222">
    <property type="entry name" value="EF_HAND_2"/>
    <property type="match status" value="1"/>
</dbReference>
<feature type="signal peptide" evidence="2">
    <location>
        <begin position="1"/>
        <end position="24"/>
    </location>
</feature>
<evidence type="ECO:0000256" key="1">
    <source>
        <dbReference type="SAM" id="MobiDB-lite"/>
    </source>
</evidence>
<feature type="compositionally biased region" description="Basic and acidic residues" evidence="1">
    <location>
        <begin position="118"/>
        <end position="148"/>
    </location>
</feature>
<dbReference type="Proteomes" id="UP001218362">
    <property type="component" value="Chromosome"/>
</dbReference>
<dbReference type="SUPFAM" id="SSF47473">
    <property type="entry name" value="EF-hand"/>
    <property type="match status" value="1"/>
</dbReference>
<dbReference type="CDD" id="cd00051">
    <property type="entry name" value="EFh"/>
    <property type="match status" value="1"/>
</dbReference>
<dbReference type="InterPro" id="IPR002048">
    <property type="entry name" value="EF_hand_dom"/>
</dbReference>
<dbReference type="KEGG" id="acob:P0Y56_09605"/>
<accession>A0AAJ5X672</accession>
<dbReference type="EMBL" id="CP119316">
    <property type="protein sequence ID" value="WEK45291.1"/>
    <property type="molecule type" value="Genomic_DNA"/>
</dbReference>
<dbReference type="InterPro" id="IPR011992">
    <property type="entry name" value="EF-hand-dom_pair"/>
</dbReference>
<evidence type="ECO:0000313" key="4">
    <source>
        <dbReference type="EMBL" id="WEK45291.1"/>
    </source>
</evidence>
<reference evidence="4" key="1">
    <citation type="submission" date="2023-03" db="EMBL/GenBank/DDBJ databases">
        <title>Andean soil-derived lignocellulolytic bacterial consortium as a source of novel taxa and putative plastic-active enzymes.</title>
        <authorList>
            <person name="Diaz-Garcia L."/>
            <person name="Chuvochina M."/>
            <person name="Feuerriegel G."/>
            <person name="Bunk B."/>
            <person name="Sproer C."/>
            <person name="Streit W.R."/>
            <person name="Rodriguez L.M."/>
            <person name="Overmann J."/>
            <person name="Jimenez D.J."/>
        </authorList>
    </citation>
    <scope>NUCLEOTIDE SEQUENCE</scope>
    <source>
        <strain evidence="4">MAG 26</strain>
    </source>
</reference>
<proteinExistence type="predicted"/>
<dbReference type="Gene3D" id="1.10.238.10">
    <property type="entry name" value="EF-hand"/>
    <property type="match status" value="2"/>
</dbReference>
<name>A0AAJ5X672_9SPHN</name>
<dbReference type="GO" id="GO:0005509">
    <property type="term" value="F:calcium ion binding"/>
    <property type="evidence" value="ECO:0007669"/>
    <property type="project" value="InterPro"/>
</dbReference>
<keyword evidence="2" id="KW-0732">Signal</keyword>
<feature type="region of interest" description="Disordered" evidence="1">
    <location>
        <begin position="24"/>
        <end position="148"/>
    </location>
</feature>
<dbReference type="SMART" id="SM00054">
    <property type="entry name" value="EFh"/>
    <property type="match status" value="2"/>
</dbReference>
<evidence type="ECO:0000313" key="5">
    <source>
        <dbReference type="Proteomes" id="UP001218362"/>
    </source>
</evidence>